<evidence type="ECO:0000313" key="1">
    <source>
        <dbReference type="EMBL" id="QDY77275.1"/>
    </source>
</evidence>
<name>A0A5B8J640_9ACTN</name>
<dbReference type="RefSeq" id="WP_146480613.1">
    <property type="nucleotide sequence ID" value="NZ_CP042266.1"/>
</dbReference>
<protein>
    <submittedName>
        <fullName evidence="1">Uncharacterized protein</fullName>
    </submittedName>
</protein>
<keyword evidence="2" id="KW-1185">Reference proteome</keyword>
<reference evidence="1 2" key="1">
    <citation type="submission" date="2019-07" db="EMBL/GenBank/DDBJ databases">
        <authorList>
            <person name="Zhu P."/>
        </authorList>
    </citation>
    <scope>NUCLEOTIDE SEQUENCE [LARGE SCALE GENOMIC DNA]</scope>
    <source>
        <strain evidence="1 2">SSL-25</strain>
    </source>
</reference>
<organism evidence="1 2">
    <name type="scientific">Streptomyces qinzhouensis</name>
    <dbReference type="NCBI Taxonomy" id="2599401"/>
    <lineage>
        <taxon>Bacteria</taxon>
        <taxon>Bacillati</taxon>
        <taxon>Actinomycetota</taxon>
        <taxon>Actinomycetes</taxon>
        <taxon>Kitasatosporales</taxon>
        <taxon>Streptomycetaceae</taxon>
        <taxon>Streptomyces</taxon>
    </lineage>
</organism>
<gene>
    <name evidence="1" type="ORF">FQU76_12970</name>
</gene>
<accession>A0A5B8J640</accession>
<dbReference type="KEGG" id="sqz:FQU76_12970"/>
<dbReference type="OrthoDB" id="4310322at2"/>
<dbReference type="AlphaFoldDB" id="A0A5B8J640"/>
<sequence>MLTEDHRVPKRILSVLLALTLVLALTAMAKDRILRYLDGGLLNTVDDCAGSAALEREIDALPFFAAAPPGTGPVKGFEPPGGRAGCLDDSGDELITAGTVYRLTGDKQAVADHFRAVAERDGWKRGPAESVKGDSLESTDPADLCFGKRLENGPVVVYVLFRPAAQQIEVDAYSLLDGTATVC</sequence>
<dbReference type="EMBL" id="CP042266">
    <property type="protein sequence ID" value="QDY77275.1"/>
    <property type="molecule type" value="Genomic_DNA"/>
</dbReference>
<evidence type="ECO:0000313" key="2">
    <source>
        <dbReference type="Proteomes" id="UP000320580"/>
    </source>
</evidence>
<proteinExistence type="predicted"/>
<dbReference type="Proteomes" id="UP000320580">
    <property type="component" value="Chromosome"/>
</dbReference>